<reference evidence="1" key="2">
    <citation type="submission" date="2018-05" db="EMBL/GenBank/DDBJ databases">
        <title>OmerRS3 (Oryza meridionalis Reference Sequence Version 3).</title>
        <authorList>
            <person name="Zhang J."/>
            <person name="Kudrna D."/>
            <person name="Lee S."/>
            <person name="Talag J."/>
            <person name="Welchert J."/>
            <person name="Wing R.A."/>
        </authorList>
    </citation>
    <scope>NUCLEOTIDE SEQUENCE [LARGE SCALE GENOMIC DNA]</scope>
    <source>
        <strain evidence="1">cv. OR44</strain>
    </source>
</reference>
<sequence>MNARLVSAYMTQLVEDGDDDEVVGHGRIKPNTLDDESSSLVMLDHMWRMAKHGDVNGLLAKWPSSSLSTPP</sequence>
<dbReference type="EnsemblPlants" id="OMERI03G12980.1">
    <property type="protein sequence ID" value="OMERI03G12980.1"/>
    <property type="gene ID" value="OMERI03G12980"/>
</dbReference>
<name>A0A0E0CZC5_9ORYZ</name>
<reference evidence="1" key="1">
    <citation type="submission" date="2015-04" db="UniProtKB">
        <authorList>
            <consortium name="EnsemblPlants"/>
        </authorList>
    </citation>
    <scope>IDENTIFICATION</scope>
</reference>
<dbReference type="Proteomes" id="UP000008021">
    <property type="component" value="Chromosome 3"/>
</dbReference>
<accession>A0A0E0CZC5</accession>
<keyword evidence="2" id="KW-1185">Reference proteome</keyword>
<evidence type="ECO:0000313" key="1">
    <source>
        <dbReference type="EnsemblPlants" id="OMERI03G12980.1"/>
    </source>
</evidence>
<protein>
    <submittedName>
        <fullName evidence="1">Uncharacterized protein</fullName>
    </submittedName>
</protein>
<dbReference type="Gramene" id="OMERI03G12980.1">
    <property type="protein sequence ID" value="OMERI03G12980.1"/>
    <property type="gene ID" value="OMERI03G12980"/>
</dbReference>
<organism evidence="1">
    <name type="scientific">Oryza meridionalis</name>
    <dbReference type="NCBI Taxonomy" id="40149"/>
    <lineage>
        <taxon>Eukaryota</taxon>
        <taxon>Viridiplantae</taxon>
        <taxon>Streptophyta</taxon>
        <taxon>Embryophyta</taxon>
        <taxon>Tracheophyta</taxon>
        <taxon>Spermatophyta</taxon>
        <taxon>Magnoliopsida</taxon>
        <taxon>Liliopsida</taxon>
        <taxon>Poales</taxon>
        <taxon>Poaceae</taxon>
        <taxon>BOP clade</taxon>
        <taxon>Oryzoideae</taxon>
        <taxon>Oryzeae</taxon>
        <taxon>Oryzinae</taxon>
        <taxon>Oryza</taxon>
    </lineage>
</organism>
<dbReference type="HOGENOM" id="CLU_2744285_0_0_1"/>
<evidence type="ECO:0000313" key="2">
    <source>
        <dbReference type="Proteomes" id="UP000008021"/>
    </source>
</evidence>
<dbReference type="AlphaFoldDB" id="A0A0E0CZC5"/>
<proteinExistence type="predicted"/>